<dbReference type="PANTHER" id="PTHR31992:SF267">
    <property type="entry name" value="DOF ZINC FINGER PROTEIN"/>
    <property type="match status" value="1"/>
</dbReference>
<evidence type="ECO:0000256" key="6">
    <source>
        <dbReference type="ARBA" id="ARBA00023163"/>
    </source>
</evidence>
<name>A0A6A1UMT9_9ROSI</name>
<organism evidence="12 14">
    <name type="scientific">Morella rubra</name>
    <name type="common">Chinese bayberry</name>
    <dbReference type="NCBI Taxonomy" id="262757"/>
    <lineage>
        <taxon>Eukaryota</taxon>
        <taxon>Viridiplantae</taxon>
        <taxon>Streptophyta</taxon>
        <taxon>Embryophyta</taxon>
        <taxon>Tracheophyta</taxon>
        <taxon>Spermatophyta</taxon>
        <taxon>Magnoliopsida</taxon>
        <taxon>eudicotyledons</taxon>
        <taxon>Gunneridae</taxon>
        <taxon>Pentapetalae</taxon>
        <taxon>rosids</taxon>
        <taxon>fabids</taxon>
        <taxon>Fagales</taxon>
        <taxon>Myricaceae</taxon>
        <taxon>Morella</taxon>
    </lineage>
</organism>
<sequence>MVFSSAPVYLDPHNWQQQPNHHQGSEGQNPQLPLLPQPDHHAGGGAGSIRPGSMSDRARLAKIPQPETALKCPRCESTNTKFCYFNNYNLSQPRHYCKTCRRYWTRGGALRNVPVGGGCRRNKKNKSSRHKSPAAAERQTGPNSGGAVPSAFTSEIIGHFPQQSDPQLPFMAPLQNLSRYAGGNVGLNFRDIQLQTDMGYQIGTSSGGSNTILSSGVVDQWRLQQFPFLGGFESPASLYSQLPSEGVEAPPPLVGDNELRTMTSSSRVSQLPPVIKSEERHEGRNVSGLNWPGGIAWSDLSGVHSSTSHL</sequence>
<evidence type="ECO:0000313" key="12">
    <source>
        <dbReference type="EMBL" id="KAB1201503.1"/>
    </source>
</evidence>
<reference evidence="12" key="1">
    <citation type="submission" date="2018-07" db="EMBL/GenBank/DDBJ databases">
        <authorList>
            <person name="Gao Z.-S."/>
            <person name="Jia H.-M."/>
            <person name="Jia H.-J."/>
            <person name="Cai Q.-L."/>
            <person name="Wang Y."/>
            <person name="Zhao H.-B."/>
        </authorList>
    </citation>
    <scope>NUCLEOTIDE SEQUENCE</scope>
    <source>
        <tissue evidence="12">Leaves</tissue>
    </source>
</reference>
<evidence type="ECO:0000256" key="1">
    <source>
        <dbReference type="ARBA" id="ARBA00022723"/>
    </source>
</evidence>
<reference evidence="12 14" key="2">
    <citation type="journal article" date="2019" name="Plant Biotechnol. J.">
        <title>The red bayberry genome and genetic basis of sex determination.</title>
        <authorList>
            <person name="Jia H.M."/>
            <person name="Jia H.J."/>
            <person name="Cai Q.L."/>
            <person name="Wang Y."/>
            <person name="Zhao H.B."/>
            <person name="Yang W.F."/>
            <person name="Wang G.Y."/>
            <person name="Li Y.H."/>
            <person name="Zhan D.L."/>
            <person name="Shen Y.T."/>
            <person name="Niu Q.F."/>
            <person name="Chang L."/>
            <person name="Qiu J."/>
            <person name="Zhao L."/>
            <person name="Xie H.B."/>
            <person name="Fu W.Y."/>
            <person name="Jin J."/>
            <person name="Li X.W."/>
            <person name="Jiao Y."/>
            <person name="Zhou C.C."/>
            <person name="Tu T."/>
            <person name="Chai C.Y."/>
            <person name="Gao J.L."/>
            <person name="Fan L.J."/>
            <person name="van de Weg E."/>
            <person name="Wang J.Y."/>
            <person name="Gao Z.S."/>
        </authorList>
    </citation>
    <scope>NUCLEOTIDE SEQUENCE [LARGE SCALE GENOMIC DNA]</scope>
    <source>
        <tissue evidence="12">Leaves</tissue>
    </source>
</reference>
<evidence type="ECO:0000256" key="5">
    <source>
        <dbReference type="ARBA" id="ARBA00023125"/>
    </source>
</evidence>
<dbReference type="EMBL" id="RXIC02000019">
    <property type="protein sequence ID" value="KAB1226029.1"/>
    <property type="molecule type" value="Genomic_DNA"/>
</dbReference>
<evidence type="ECO:0000256" key="10">
    <source>
        <dbReference type="SAM" id="MobiDB-lite"/>
    </source>
</evidence>
<dbReference type="PANTHER" id="PTHR31992">
    <property type="entry name" value="DOF ZINC FINGER PROTEIN DOF1.4-RELATED"/>
    <property type="match status" value="1"/>
</dbReference>
<dbReference type="GO" id="GO:0005634">
    <property type="term" value="C:nucleus"/>
    <property type="evidence" value="ECO:0007669"/>
    <property type="project" value="UniProtKB-SubCell"/>
</dbReference>
<dbReference type="Pfam" id="PF02701">
    <property type="entry name" value="Zn_ribbon_Dof"/>
    <property type="match status" value="1"/>
</dbReference>
<feature type="compositionally biased region" description="Basic residues" evidence="10">
    <location>
        <begin position="120"/>
        <end position="132"/>
    </location>
</feature>
<evidence type="ECO:0000256" key="9">
    <source>
        <dbReference type="RuleBase" id="RU369094"/>
    </source>
</evidence>
<gene>
    <name evidence="12" type="ORF">CJ030_MR0G003401</name>
    <name evidence="13" type="ORF">CJ030_MR1G025246</name>
</gene>
<keyword evidence="2 8" id="KW-0863">Zinc-finger</keyword>
<evidence type="ECO:0000256" key="2">
    <source>
        <dbReference type="ARBA" id="ARBA00022771"/>
    </source>
</evidence>
<keyword evidence="3 9" id="KW-0862">Zinc</keyword>
<comment type="caution">
    <text evidence="12">The sequence shown here is derived from an EMBL/GenBank/DDBJ whole genome shotgun (WGS) entry which is preliminary data.</text>
</comment>
<reference evidence="12" key="3">
    <citation type="submission" date="2019-09" db="EMBL/GenBank/DDBJ databases">
        <authorList>
            <person name="Gao Z."/>
        </authorList>
    </citation>
    <scope>NUCLEOTIDE SEQUENCE</scope>
    <source>
        <tissue evidence="12">Leaves</tissue>
    </source>
</reference>
<dbReference type="GO" id="GO:0003677">
    <property type="term" value="F:DNA binding"/>
    <property type="evidence" value="ECO:0007669"/>
    <property type="project" value="UniProtKB-UniRule"/>
</dbReference>
<feature type="region of interest" description="Disordered" evidence="10">
    <location>
        <begin position="114"/>
        <end position="148"/>
    </location>
</feature>
<comment type="function">
    <text evidence="9">Transcription factor that binds specifically to a 5'-AA[AG]G-3' consensus core sequence.</text>
</comment>
<protein>
    <recommendedName>
        <fullName evidence="9">Dof zinc finger protein</fullName>
    </recommendedName>
</protein>
<evidence type="ECO:0000256" key="3">
    <source>
        <dbReference type="ARBA" id="ARBA00022833"/>
    </source>
</evidence>
<keyword evidence="14" id="KW-1185">Reference proteome</keyword>
<evidence type="ECO:0000259" key="11">
    <source>
        <dbReference type="PROSITE" id="PS50884"/>
    </source>
</evidence>
<feature type="region of interest" description="Disordered" evidence="10">
    <location>
        <begin position="11"/>
        <end position="53"/>
    </location>
</feature>
<accession>A0A6A1UMT9</accession>
<evidence type="ECO:0000313" key="13">
    <source>
        <dbReference type="EMBL" id="KAB1226029.1"/>
    </source>
</evidence>
<comment type="subcellular location">
    <subcellularLocation>
        <location evidence="8 9">Nucleus</location>
    </subcellularLocation>
</comment>
<dbReference type="GO" id="GO:0008270">
    <property type="term" value="F:zinc ion binding"/>
    <property type="evidence" value="ECO:0007669"/>
    <property type="project" value="UniProtKB-KW"/>
</dbReference>
<dbReference type="AlphaFoldDB" id="A0A6A1UMT9"/>
<keyword evidence="6 9" id="KW-0804">Transcription</keyword>
<dbReference type="GO" id="GO:0003700">
    <property type="term" value="F:DNA-binding transcription factor activity"/>
    <property type="evidence" value="ECO:0007669"/>
    <property type="project" value="UniProtKB-UniRule"/>
</dbReference>
<keyword evidence="5 8" id="KW-0238">DNA-binding</keyword>
<dbReference type="PROSITE" id="PS01361">
    <property type="entry name" value="ZF_DOF_1"/>
    <property type="match status" value="1"/>
</dbReference>
<keyword evidence="7 8" id="KW-0539">Nucleus</keyword>
<evidence type="ECO:0000256" key="8">
    <source>
        <dbReference type="PROSITE-ProRule" id="PRU00071"/>
    </source>
</evidence>
<dbReference type="InterPro" id="IPR003851">
    <property type="entry name" value="Znf_Dof"/>
</dbReference>
<keyword evidence="4 9" id="KW-0805">Transcription regulation</keyword>
<evidence type="ECO:0000256" key="7">
    <source>
        <dbReference type="ARBA" id="ARBA00023242"/>
    </source>
</evidence>
<keyword evidence="1 9" id="KW-0479">Metal-binding</keyword>
<evidence type="ECO:0000256" key="4">
    <source>
        <dbReference type="ARBA" id="ARBA00023015"/>
    </source>
</evidence>
<proteinExistence type="predicted"/>
<dbReference type="OrthoDB" id="1927254at2759"/>
<feature type="domain" description="Dof-type" evidence="11">
    <location>
        <begin position="70"/>
        <end position="124"/>
    </location>
</feature>
<evidence type="ECO:0000313" key="14">
    <source>
        <dbReference type="Proteomes" id="UP000516437"/>
    </source>
</evidence>
<feature type="region of interest" description="Disordered" evidence="10">
    <location>
        <begin position="263"/>
        <end position="288"/>
    </location>
</feature>
<dbReference type="InterPro" id="IPR045174">
    <property type="entry name" value="Dof"/>
</dbReference>
<dbReference type="PROSITE" id="PS50884">
    <property type="entry name" value="ZF_DOF_2"/>
    <property type="match status" value="1"/>
</dbReference>
<dbReference type="Proteomes" id="UP000516437">
    <property type="component" value="Chromosome 1"/>
</dbReference>
<dbReference type="EMBL" id="RXIC02000065">
    <property type="protein sequence ID" value="KAB1201503.1"/>
    <property type="molecule type" value="Genomic_DNA"/>
</dbReference>
<feature type="compositionally biased region" description="Low complexity" evidence="10">
    <location>
        <begin position="12"/>
        <end position="34"/>
    </location>
</feature>